<dbReference type="KEGG" id="bgp:BGL_2c13540"/>
<dbReference type="Proteomes" id="UP000031838">
    <property type="component" value="Chromosome 2"/>
</dbReference>
<keyword evidence="2" id="KW-1185">Reference proteome</keyword>
<accession>A0A0B6SB03</accession>
<sequence length="172" mass="19633">MDRKVFMVFDDFVAINTELLERTGLSLYRSESHEYPYERVEGSDISAWQAVDLLIGNIEDEDRILHRPSADVSRDEQIGFVRARYGGDDDDAIGATLYLADGSNTEKLVTRELNKLLKKLAHKDVVNEFGTIYSSYYWTDAALASGKNWHLFLGKGVRKERNKNPGFRPKPD</sequence>
<dbReference type="AlphaFoldDB" id="A0A0B6SB03"/>
<reference evidence="2" key="1">
    <citation type="submission" date="2011-03" db="EMBL/GenBank/DDBJ databases">
        <authorList>
            <person name="Voget S."/>
            <person name="Streit W.R."/>
            <person name="Jaeger K.E."/>
            <person name="Daniel R."/>
        </authorList>
    </citation>
    <scope>NUCLEOTIDE SEQUENCE [LARGE SCALE GENOMIC DNA]</scope>
    <source>
        <strain evidence="2">PG1</strain>
    </source>
</reference>
<evidence type="ECO:0000313" key="1">
    <source>
        <dbReference type="EMBL" id="AJK49421.1"/>
    </source>
</evidence>
<proteinExistence type="predicted"/>
<evidence type="ECO:0000313" key="2">
    <source>
        <dbReference type="Proteomes" id="UP000031838"/>
    </source>
</evidence>
<organism evidence="1 2">
    <name type="scientific">Burkholderia plantarii</name>
    <dbReference type="NCBI Taxonomy" id="41899"/>
    <lineage>
        <taxon>Bacteria</taxon>
        <taxon>Pseudomonadati</taxon>
        <taxon>Pseudomonadota</taxon>
        <taxon>Betaproteobacteria</taxon>
        <taxon>Burkholderiales</taxon>
        <taxon>Burkholderiaceae</taxon>
        <taxon>Burkholderia</taxon>
    </lineage>
</organism>
<protein>
    <submittedName>
        <fullName evidence="1">Uncharacterized protein</fullName>
    </submittedName>
</protein>
<dbReference type="RefSeq" id="WP_123863751.1">
    <property type="nucleotide sequence ID" value="NZ_CP002581.1"/>
</dbReference>
<name>A0A0B6SB03_BURPL</name>
<dbReference type="EMBL" id="CP002581">
    <property type="protein sequence ID" value="AJK49421.1"/>
    <property type="molecule type" value="Genomic_DNA"/>
</dbReference>
<dbReference type="HOGENOM" id="CLU_1552381_0_0_4"/>
<reference evidence="1 2" key="2">
    <citation type="journal article" date="2016" name="Appl. Microbiol. Biotechnol.">
        <title>Mutations improving production and secretion of extracellular lipase by Burkholderia glumae PG1.</title>
        <authorList>
            <person name="Knapp A."/>
            <person name="Voget S."/>
            <person name="Gao R."/>
            <person name="Zaburannyi N."/>
            <person name="Krysciak D."/>
            <person name="Breuer M."/>
            <person name="Hauer B."/>
            <person name="Streit W.R."/>
            <person name="Muller R."/>
            <person name="Daniel R."/>
            <person name="Jaeger K.E."/>
        </authorList>
    </citation>
    <scope>NUCLEOTIDE SEQUENCE [LARGE SCALE GENOMIC DNA]</scope>
    <source>
        <strain evidence="1 2">PG1</strain>
    </source>
</reference>
<gene>
    <name evidence="1" type="ORF">BGL_2c13540</name>
</gene>